<gene>
    <name evidence="1" type="ORF">BACCELL_01809</name>
</gene>
<proteinExistence type="predicted"/>
<organism evidence="1 2">
    <name type="scientific">Bacteroides cellulosilyticus DSM 14838</name>
    <dbReference type="NCBI Taxonomy" id="537012"/>
    <lineage>
        <taxon>Bacteria</taxon>
        <taxon>Pseudomonadati</taxon>
        <taxon>Bacteroidota</taxon>
        <taxon>Bacteroidia</taxon>
        <taxon>Bacteroidales</taxon>
        <taxon>Bacteroidaceae</taxon>
        <taxon>Bacteroides</taxon>
    </lineage>
</organism>
<evidence type="ECO:0000313" key="2">
    <source>
        <dbReference type="Proteomes" id="UP000003711"/>
    </source>
</evidence>
<reference evidence="1 2" key="1">
    <citation type="submission" date="2008-12" db="EMBL/GenBank/DDBJ databases">
        <authorList>
            <person name="Fulton L."/>
            <person name="Clifton S."/>
            <person name="Fulton B."/>
            <person name="Xu J."/>
            <person name="Minx P."/>
            <person name="Pepin K.H."/>
            <person name="Johnson M."/>
            <person name="Bhonagiri V."/>
            <person name="Nash W.E."/>
            <person name="Mardis E.R."/>
            <person name="Wilson R.K."/>
        </authorList>
    </citation>
    <scope>NUCLEOTIDE SEQUENCE [LARGE SCALE GENOMIC DNA]</scope>
    <source>
        <strain evidence="1 2">DSM 14838</strain>
    </source>
</reference>
<dbReference type="EMBL" id="ACCH01000145">
    <property type="protein sequence ID" value="EEF90565.1"/>
    <property type="molecule type" value="Genomic_DNA"/>
</dbReference>
<dbReference type="Proteomes" id="UP000003711">
    <property type="component" value="Unassembled WGS sequence"/>
</dbReference>
<dbReference type="HOGENOM" id="CLU_2950424_0_0_10"/>
<evidence type="ECO:0000313" key="1">
    <source>
        <dbReference type="EMBL" id="EEF90565.1"/>
    </source>
</evidence>
<reference evidence="1 2" key="2">
    <citation type="submission" date="2009-01" db="EMBL/GenBank/DDBJ databases">
        <title>Draft genome sequence of Bacteroides cellulosilyticus (DSM 14838).</title>
        <authorList>
            <person name="Sudarsanam P."/>
            <person name="Ley R."/>
            <person name="Guruge J."/>
            <person name="Turnbaugh P.J."/>
            <person name="Mahowald M."/>
            <person name="Liep D."/>
            <person name="Gordon J."/>
        </authorList>
    </citation>
    <scope>NUCLEOTIDE SEQUENCE [LARGE SCALE GENOMIC DNA]</scope>
    <source>
        <strain evidence="1 2">DSM 14838</strain>
    </source>
</reference>
<dbReference type="AlphaFoldDB" id="E2NC02"/>
<protein>
    <submittedName>
        <fullName evidence="1">Uncharacterized protein</fullName>
    </submittedName>
</protein>
<name>E2NC02_9BACE</name>
<accession>E2NC02</accession>
<comment type="caution">
    <text evidence="1">The sequence shown here is derived from an EMBL/GenBank/DDBJ whole genome shotgun (WGS) entry which is preliminary data.</text>
</comment>
<sequence>MLLFHKPYSDYKLTIQILSFQIYQIICGIRWRQIEKTLFCISNEFSPQSNTEFHGVIFF</sequence>